<name>A0ABW4FL75_9PSEU</name>
<evidence type="ECO:0000313" key="3">
    <source>
        <dbReference type="EMBL" id="MFD1531231.1"/>
    </source>
</evidence>
<dbReference type="Proteomes" id="UP001597145">
    <property type="component" value="Unassembled WGS sequence"/>
</dbReference>
<dbReference type="Gene3D" id="3.30.9.10">
    <property type="entry name" value="D-Amino Acid Oxidase, subunit A, domain 2"/>
    <property type="match status" value="1"/>
</dbReference>
<dbReference type="InterPro" id="IPR002938">
    <property type="entry name" value="FAD-bd"/>
</dbReference>
<dbReference type="EC" id="1.14.13.127" evidence="3"/>
<accession>A0ABW4FL75</accession>
<dbReference type="SUPFAM" id="SSF51905">
    <property type="entry name" value="FAD/NAD(P)-binding domain"/>
    <property type="match status" value="1"/>
</dbReference>
<proteinExistence type="predicted"/>
<evidence type="ECO:0000256" key="1">
    <source>
        <dbReference type="ARBA" id="ARBA00023002"/>
    </source>
</evidence>
<dbReference type="InterPro" id="IPR050631">
    <property type="entry name" value="PheA/TfdB_FAD_monoxygenase"/>
</dbReference>
<reference evidence="4" key="1">
    <citation type="journal article" date="2019" name="Int. J. Syst. Evol. Microbiol.">
        <title>The Global Catalogue of Microorganisms (GCM) 10K type strain sequencing project: providing services to taxonomists for standard genome sequencing and annotation.</title>
        <authorList>
            <consortium name="The Broad Institute Genomics Platform"/>
            <consortium name="The Broad Institute Genome Sequencing Center for Infectious Disease"/>
            <person name="Wu L."/>
            <person name="Ma J."/>
        </authorList>
    </citation>
    <scope>NUCLEOTIDE SEQUENCE [LARGE SCALE GENOMIC DNA]</scope>
    <source>
        <strain evidence="4">JCM 12165</strain>
    </source>
</reference>
<dbReference type="RefSeq" id="WP_343973657.1">
    <property type="nucleotide sequence ID" value="NZ_BAAAJG010000004.1"/>
</dbReference>
<dbReference type="PANTHER" id="PTHR43476:SF3">
    <property type="entry name" value="FAD-BINDING MONOOXYGENASE"/>
    <property type="match status" value="1"/>
</dbReference>
<feature type="domain" description="FAD-binding" evidence="2">
    <location>
        <begin position="13"/>
        <end position="359"/>
    </location>
</feature>
<organism evidence="3 4">
    <name type="scientific">Pseudonocardia aurantiaca</name>
    <dbReference type="NCBI Taxonomy" id="75290"/>
    <lineage>
        <taxon>Bacteria</taxon>
        <taxon>Bacillati</taxon>
        <taxon>Actinomycetota</taxon>
        <taxon>Actinomycetes</taxon>
        <taxon>Pseudonocardiales</taxon>
        <taxon>Pseudonocardiaceae</taxon>
        <taxon>Pseudonocardia</taxon>
    </lineage>
</organism>
<protein>
    <submittedName>
        <fullName evidence="3">Bifunctional 3-(3-hydroxy-phenyl)propionate/3-hydroxycinnamic acid hydroxylase</fullName>
        <ecNumber evidence="3">1.14.13.127</ecNumber>
    </submittedName>
</protein>
<dbReference type="NCBIfam" id="NF004829">
    <property type="entry name" value="PRK06183.1-3"/>
    <property type="match status" value="1"/>
</dbReference>
<keyword evidence="4" id="KW-1185">Reference proteome</keyword>
<comment type="caution">
    <text evidence="3">The sequence shown here is derived from an EMBL/GenBank/DDBJ whole genome shotgun (WGS) entry which is preliminary data.</text>
</comment>
<keyword evidence="1 3" id="KW-0560">Oxidoreductase</keyword>
<dbReference type="Gene3D" id="3.50.50.60">
    <property type="entry name" value="FAD/NAD(P)-binding domain"/>
    <property type="match status" value="1"/>
</dbReference>
<evidence type="ECO:0000259" key="2">
    <source>
        <dbReference type="Pfam" id="PF01494"/>
    </source>
</evidence>
<dbReference type="InterPro" id="IPR036188">
    <property type="entry name" value="FAD/NAD-bd_sf"/>
</dbReference>
<dbReference type="EMBL" id="JBHUCP010000010">
    <property type="protein sequence ID" value="MFD1531231.1"/>
    <property type="molecule type" value="Genomic_DNA"/>
</dbReference>
<evidence type="ECO:0000313" key="4">
    <source>
        <dbReference type="Proteomes" id="UP001597145"/>
    </source>
</evidence>
<gene>
    <name evidence="3" type="ORF">ACFSCY_17485</name>
</gene>
<sequence length="508" mass="53765">MAVAEDPVEGGAVPVLVAGAGPAGSTTALLLARLGVPCTVVERRGDIHPLPRAVHLDDEAVRVLQRIGLADAFARISRPATGLRLVDARLRPFAEFRRDRAAGSHGHPESNLFDQPDLDRVLRAELVRHPLVNLRVGTEVTGLDQPPDATAPVRVELSAPGGAETVCAQAVVGCDGAGSAVRAAIGSRLHDLGFTDRWFVVDVRSARPIPTWGGVEQVCGARRAATFLPLPGDRYRWEFRMRADETAEELARPARMAELIGPWRVPPTQLEVLRAAEYTFRARLADRWRVGRVLLLGDAAHLTPPFIGQGLGAGLRDAHNLAWKLAAVLAGGVPGVAPEEVLDSYQSERGAHAEAVIRGAVRVGRAMTGGAGVTAALRRPLTGMLLRLPGVRARAERGIVPRFPAGPLVDRVRHRHDLPGSVCPQPTVRADGVATPLDEVLGDGYALLTAGPVDAGLAARARTLGARTVRLGHDLADDGTLLAWLAAGGASAALVRPDRVVQATSPRT</sequence>
<dbReference type="GO" id="GO:0008688">
    <property type="term" value="F:3-(3-hydroxyphenyl)propionate hydroxylase activity"/>
    <property type="evidence" value="ECO:0007669"/>
    <property type="project" value="UniProtKB-EC"/>
</dbReference>
<dbReference type="PANTHER" id="PTHR43476">
    <property type="entry name" value="3-(3-HYDROXY-PHENYL)PROPIONATE/3-HYDROXYCINNAMIC ACID HYDROXYLASE"/>
    <property type="match status" value="1"/>
</dbReference>
<dbReference type="PRINTS" id="PR00420">
    <property type="entry name" value="RNGMNOXGNASE"/>
</dbReference>
<dbReference type="Pfam" id="PF01494">
    <property type="entry name" value="FAD_binding_3"/>
    <property type="match status" value="1"/>
</dbReference>